<sequence>MYAVIKTGGKQHKVTEGDVLSVEKLMGDKGDEVVFNEVLMVSDDKEIKIGKPFVDGAKVVGKIISQKKGPKLIVYHMIRRKGFHKKTGHRQNLTNMKITKISI</sequence>
<dbReference type="EMBL" id="LNQE01000936">
    <property type="protein sequence ID" value="KUG22852.1"/>
    <property type="molecule type" value="Genomic_DNA"/>
</dbReference>
<protein>
    <submittedName>
        <fullName evidence="4">Lsu ribosomal protein l21p</fullName>
    </submittedName>
</protein>
<comment type="similarity">
    <text evidence="1">Belongs to the bacterial ribosomal protein bL21 family.</text>
</comment>
<dbReference type="InterPro" id="IPR028909">
    <property type="entry name" value="bL21-like"/>
</dbReference>
<keyword evidence="2 4" id="KW-0689">Ribosomal protein</keyword>
<name>A0A0W8FPZ8_9ZZZZ</name>
<evidence type="ECO:0000313" key="4">
    <source>
        <dbReference type="EMBL" id="KUG22852.1"/>
    </source>
</evidence>
<dbReference type="PANTHER" id="PTHR21349">
    <property type="entry name" value="50S RIBOSOMAL PROTEIN L21"/>
    <property type="match status" value="1"/>
</dbReference>
<evidence type="ECO:0000256" key="3">
    <source>
        <dbReference type="ARBA" id="ARBA00023274"/>
    </source>
</evidence>
<keyword evidence="3" id="KW-0687">Ribonucleoprotein</keyword>
<comment type="caution">
    <text evidence="4">The sequence shown here is derived from an EMBL/GenBank/DDBJ whole genome shotgun (WGS) entry which is preliminary data.</text>
</comment>
<evidence type="ECO:0000256" key="2">
    <source>
        <dbReference type="ARBA" id="ARBA00022980"/>
    </source>
</evidence>
<dbReference type="GO" id="GO:0005840">
    <property type="term" value="C:ribosome"/>
    <property type="evidence" value="ECO:0007669"/>
    <property type="project" value="UniProtKB-KW"/>
</dbReference>
<proteinExistence type="inferred from homology"/>
<dbReference type="GO" id="GO:0005737">
    <property type="term" value="C:cytoplasm"/>
    <property type="evidence" value="ECO:0007669"/>
    <property type="project" value="UniProtKB-ARBA"/>
</dbReference>
<dbReference type="InterPro" id="IPR001787">
    <property type="entry name" value="Ribosomal_bL21"/>
</dbReference>
<gene>
    <name evidence="4" type="ORF">ASZ90_007345</name>
</gene>
<accession>A0A0W8FPZ8</accession>
<organism evidence="4">
    <name type="scientific">hydrocarbon metagenome</name>
    <dbReference type="NCBI Taxonomy" id="938273"/>
    <lineage>
        <taxon>unclassified sequences</taxon>
        <taxon>metagenomes</taxon>
        <taxon>ecological metagenomes</taxon>
    </lineage>
</organism>
<dbReference type="PANTHER" id="PTHR21349:SF0">
    <property type="entry name" value="LARGE RIBOSOMAL SUBUNIT PROTEIN BL21M"/>
    <property type="match status" value="1"/>
</dbReference>
<dbReference type="AlphaFoldDB" id="A0A0W8FPZ8"/>
<reference evidence="4" key="1">
    <citation type="journal article" date="2015" name="Proc. Natl. Acad. Sci. U.S.A.">
        <title>Networks of energetic and metabolic interactions define dynamics in microbial communities.</title>
        <authorList>
            <person name="Embree M."/>
            <person name="Liu J.K."/>
            <person name="Al-Bassam M.M."/>
            <person name="Zengler K."/>
        </authorList>
    </citation>
    <scope>NUCLEOTIDE SEQUENCE</scope>
</reference>
<dbReference type="GO" id="GO:0003735">
    <property type="term" value="F:structural constituent of ribosome"/>
    <property type="evidence" value="ECO:0007669"/>
    <property type="project" value="InterPro"/>
</dbReference>
<dbReference type="GO" id="GO:0006412">
    <property type="term" value="P:translation"/>
    <property type="evidence" value="ECO:0007669"/>
    <property type="project" value="InterPro"/>
</dbReference>
<dbReference type="GO" id="GO:1990904">
    <property type="term" value="C:ribonucleoprotein complex"/>
    <property type="evidence" value="ECO:0007669"/>
    <property type="project" value="UniProtKB-KW"/>
</dbReference>
<dbReference type="InterPro" id="IPR036164">
    <property type="entry name" value="bL21-like_sf"/>
</dbReference>
<evidence type="ECO:0000256" key="1">
    <source>
        <dbReference type="ARBA" id="ARBA00008563"/>
    </source>
</evidence>
<dbReference type="SUPFAM" id="SSF141091">
    <property type="entry name" value="L21p-like"/>
    <property type="match status" value="1"/>
</dbReference>
<dbReference type="Pfam" id="PF00829">
    <property type="entry name" value="Ribosomal_L21p"/>
    <property type="match status" value="1"/>
</dbReference>
<dbReference type="NCBIfam" id="TIGR00061">
    <property type="entry name" value="L21"/>
    <property type="match status" value="1"/>
</dbReference>
<dbReference type="HAMAP" id="MF_01363">
    <property type="entry name" value="Ribosomal_bL21"/>
    <property type="match status" value="1"/>
</dbReference>
<dbReference type="GO" id="GO:0003723">
    <property type="term" value="F:RNA binding"/>
    <property type="evidence" value="ECO:0007669"/>
    <property type="project" value="InterPro"/>
</dbReference>